<dbReference type="PIRSF" id="PIRSF000343">
    <property type="entry name" value="Haem_Oase"/>
    <property type="match status" value="1"/>
</dbReference>
<evidence type="ECO:0008006" key="7">
    <source>
        <dbReference type="Google" id="ProtNLM"/>
    </source>
</evidence>
<gene>
    <name evidence="5" type="ORF">HGRIS_005771</name>
</gene>
<comment type="caution">
    <text evidence="5">The sequence shown here is derived from an EMBL/GenBank/DDBJ whole genome shotgun (WGS) entry which is preliminary data.</text>
</comment>
<dbReference type="PANTHER" id="PTHR10720">
    <property type="entry name" value="HEME OXYGENASE"/>
    <property type="match status" value="1"/>
</dbReference>
<dbReference type="Gene3D" id="1.20.910.10">
    <property type="entry name" value="Heme oxygenase-like"/>
    <property type="match status" value="1"/>
</dbReference>
<evidence type="ECO:0000256" key="2">
    <source>
        <dbReference type="ARBA" id="ARBA00022723"/>
    </source>
</evidence>
<dbReference type="Proteomes" id="UP001556367">
    <property type="component" value="Unassembled WGS sequence"/>
</dbReference>
<evidence type="ECO:0000256" key="1">
    <source>
        <dbReference type="ARBA" id="ARBA00022617"/>
    </source>
</evidence>
<dbReference type="InterPro" id="IPR016084">
    <property type="entry name" value="Haem_Oase-like_multi-hlx"/>
</dbReference>
<accession>A0ABR3JY34</accession>
<keyword evidence="6" id="KW-1185">Reference proteome</keyword>
<feature type="transmembrane region" description="Helical" evidence="4">
    <location>
        <begin position="266"/>
        <end position="290"/>
    </location>
</feature>
<dbReference type="PANTHER" id="PTHR10720:SF0">
    <property type="entry name" value="HEME OXYGENASE"/>
    <property type="match status" value="1"/>
</dbReference>
<evidence type="ECO:0000256" key="3">
    <source>
        <dbReference type="ARBA" id="ARBA00023004"/>
    </source>
</evidence>
<name>A0ABR3JY34_9AGAR</name>
<sequence>MPTAVDLSLPLSEILHKGTLAAHEEVEHSAGAHALISGELKREEYVQFLMMLWHIYDAFEEALERHASHPVLQPTHNPTLLARRDALGADISYLLEVPETSWQSHPLHLALRTSPPAGLDAYTSRIRTLSESNPARLLAHSYVRYLGDLSGGQFIRHRLAKAYSLDEQTGSGLAFYHFSQLGAAGASASIGDMRKIKGWFKAGMDAGVNDNDALKEEILEEANIAFQLNNGLFKAIEAFTAAHASTVPASKELPGVIEHPQEEKTYPLATVVSVIAAICLAHFLLVVGGFTGDKGYAKLLAFEQWVGSLWVHASE</sequence>
<reference evidence="6" key="1">
    <citation type="submission" date="2024-06" db="EMBL/GenBank/DDBJ databases">
        <title>Multi-omics analyses provide insights into the biosynthesis of the anticancer antibiotic pleurotin in Hohenbuehelia grisea.</title>
        <authorList>
            <person name="Weaver J.A."/>
            <person name="Alberti F."/>
        </authorList>
    </citation>
    <scope>NUCLEOTIDE SEQUENCE [LARGE SCALE GENOMIC DNA]</scope>
    <source>
        <strain evidence="6">T-177</strain>
    </source>
</reference>
<dbReference type="CDD" id="cd19165">
    <property type="entry name" value="HemeO"/>
    <property type="match status" value="1"/>
</dbReference>
<dbReference type="SUPFAM" id="SSF48613">
    <property type="entry name" value="Heme oxygenase-like"/>
    <property type="match status" value="1"/>
</dbReference>
<proteinExistence type="predicted"/>
<organism evidence="5 6">
    <name type="scientific">Hohenbuehelia grisea</name>
    <dbReference type="NCBI Taxonomy" id="104357"/>
    <lineage>
        <taxon>Eukaryota</taxon>
        <taxon>Fungi</taxon>
        <taxon>Dikarya</taxon>
        <taxon>Basidiomycota</taxon>
        <taxon>Agaricomycotina</taxon>
        <taxon>Agaricomycetes</taxon>
        <taxon>Agaricomycetidae</taxon>
        <taxon>Agaricales</taxon>
        <taxon>Pleurotineae</taxon>
        <taxon>Pleurotaceae</taxon>
        <taxon>Hohenbuehelia</taxon>
    </lineage>
</organism>
<dbReference type="Pfam" id="PF01126">
    <property type="entry name" value="Heme_oxygenase"/>
    <property type="match status" value="1"/>
</dbReference>
<dbReference type="PRINTS" id="PR00088">
    <property type="entry name" value="HAEMOXYGNASE"/>
</dbReference>
<keyword evidence="3" id="KW-0408">Iron</keyword>
<evidence type="ECO:0000313" key="5">
    <source>
        <dbReference type="EMBL" id="KAL0960747.1"/>
    </source>
</evidence>
<evidence type="ECO:0000256" key="4">
    <source>
        <dbReference type="SAM" id="Phobius"/>
    </source>
</evidence>
<keyword evidence="4" id="KW-0812">Transmembrane</keyword>
<keyword evidence="1" id="KW-0349">Heme</keyword>
<keyword evidence="4" id="KW-0472">Membrane</keyword>
<evidence type="ECO:0000313" key="6">
    <source>
        <dbReference type="Proteomes" id="UP001556367"/>
    </source>
</evidence>
<dbReference type="EMBL" id="JASNQZ010000001">
    <property type="protein sequence ID" value="KAL0960747.1"/>
    <property type="molecule type" value="Genomic_DNA"/>
</dbReference>
<dbReference type="InterPro" id="IPR016053">
    <property type="entry name" value="Haem_Oase-like"/>
</dbReference>
<dbReference type="InterPro" id="IPR002051">
    <property type="entry name" value="Haem_Oase"/>
</dbReference>
<protein>
    <recommendedName>
        <fullName evidence="7">Heme oxygenase</fullName>
    </recommendedName>
</protein>
<keyword evidence="4" id="KW-1133">Transmembrane helix</keyword>
<keyword evidence="2" id="KW-0479">Metal-binding</keyword>